<evidence type="ECO:0000256" key="5">
    <source>
        <dbReference type="ARBA" id="ARBA00023136"/>
    </source>
</evidence>
<dbReference type="EMBL" id="CM017626">
    <property type="protein sequence ID" value="TYH76303.1"/>
    <property type="molecule type" value="Genomic_DNA"/>
</dbReference>
<evidence type="ECO:0000256" key="3">
    <source>
        <dbReference type="ARBA" id="ARBA00022448"/>
    </source>
</evidence>
<sequence>MVSRCYIEGPDEYFSRSSYANRVPFELNDAQFTSGKSNEDVKILLYSTSPLLRSNNSAVVLAAACVHWIMAPKEDVKRIIKPLLFILRSSNVSKYVVLCNIQVFAKAMPSLFAPYHEDFFVYSSDSYQVKALKLEILSSIATDSSISSIFKEFQDYIRDPDRRFAAATVAAIGICARQLPKMAHICVDGLLTLTRQELLTKDLGSRYQEADVLVQAIISIKSIIKQDPPIHEKVIIQLVRSLDSIKVPSVRAMIIWMVGEYSSLEEIIPRMLTTVLKYLAWCFTSEALETKLRILSTVTRVLSGATGEGLSTFKKVFRYLVELAECDSNYDVRDRACFLKKLLSYNFISQGSQGVYRNKLGHGSQGSQGAYSLPEKDLHIVVNCIFRKQTREVKTESINYRFYLPGSLSHMVLHTAPGYEPLPKPCSLLLDDINEPEGIRIIMKEAADYSGTDDHGTSSDPSDNESASDCGSQHSFSGSRSSGHGDDGESSEGNDNADLLLQISDNGNASENQSGSWLEEQLGSSNPGTLEQSQVRKSLSRISIGDVGKQIKPKSYSLLEPANRNDLKVDYSFSSEISSISHLLVCIEVSFRNCSS</sequence>
<protein>
    <recommendedName>
        <fullName evidence="7">Clathrin/coatomer adaptor adaptin-like N-terminal domain-containing protein</fullName>
    </recommendedName>
</protein>
<dbReference type="Proteomes" id="UP000322667">
    <property type="component" value="Chromosome D04"/>
</dbReference>
<comment type="subcellular location">
    <subcellularLocation>
        <location evidence="1">Endomembrane system</location>
    </subcellularLocation>
</comment>
<feature type="region of interest" description="Disordered" evidence="6">
    <location>
        <begin position="447"/>
        <end position="496"/>
    </location>
</feature>
<evidence type="ECO:0000313" key="9">
    <source>
        <dbReference type="Proteomes" id="UP000322667"/>
    </source>
</evidence>
<keyword evidence="5" id="KW-0472">Membrane</keyword>
<evidence type="ECO:0000259" key="7">
    <source>
        <dbReference type="Pfam" id="PF01602"/>
    </source>
</evidence>
<dbReference type="InterPro" id="IPR002553">
    <property type="entry name" value="Clathrin/coatomer_adapt-like_N"/>
</dbReference>
<dbReference type="GO" id="GO:0016192">
    <property type="term" value="P:vesicle-mediated transport"/>
    <property type="evidence" value="ECO:0007669"/>
    <property type="project" value="InterPro"/>
</dbReference>
<evidence type="ECO:0000313" key="8">
    <source>
        <dbReference type="EMBL" id="TYH76303.1"/>
    </source>
</evidence>
<dbReference type="GO" id="GO:0006886">
    <property type="term" value="P:intracellular protein transport"/>
    <property type="evidence" value="ECO:0007669"/>
    <property type="project" value="InterPro"/>
</dbReference>
<dbReference type="Gene3D" id="1.25.10.10">
    <property type="entry name" value="Leucine-rich Repeat Variant"/>
    <property type="match status" value="1"/>
</dbReference>
<dbReference type="SUPFAM" id="SSF48371">
    <property type="entry name" value="ARM repeat"/>
    <property type="match status" value="1"/>
</dbReference>
<name>A0A5D2LDM8_GOSTO</name>
<evidence type="ECO:0000256" key="2">
    <source>
        <dbReference type="ARBA" id="ARBA00006613"/>
    </source>
</evidence>
<dbReference type="AlphaFoldDB" id="A0A5D2LDM8"/>
<dbReference type="Pfam" id="PF01602">
    <property type="entry name" value="Adaptin_N"/>
    <property type="match status" value="1"/>
</dbReference>
<keyword evidence="9" id="KW-1185">Reference proteome</keyword>
<organism evidence="8 9">
    <name type="scientific">Gossypium tomentosum</name>
    <name type="common">Hawaiian cotton</name>
    <name type="synonym">Gossypium sandvicense</name>
    <dbReference type="NCBI Taxonomy" id="34277"/>
    <lineage>
        <taxon>Eukaryota</taxon>
        <taxon>Viridiplantae</taxon>
        <taxon>Streptophyta</taxon>
        <taxon>Embryophyta</taxon>
        <taxon>Tracheophyta</taxon>
        <taxon>Spermatophyta</taxon>
        <taxon>Magnoliopsida</taxon>
        <taxon>eudicotyledons</taxon>
        <taxon>Gunneridae</taxon>
        <taxon>Pentapetalae</taxon>
        <taxon>rosids</taxon>
        <taxon>malvids</taxon>
        <taxon>Malvales</taxon>
        <taxon>Malvaceae</taxon>
        <taxon>Malvoideae</taxon>
        <taxon>Gossypium</taxon>
    </lineage>
</organism>
<accession>A0A5D2LDM8</accession>
<proteinExistence type="inferred from homology"/>
<evidence type="ECO:0000256" key="6">
    <source>
        <dbReference type="SAM" id="MobiDB-lite"/>
    </source>
</evidence>
<dbReference type="InterPro" id="IPR026739">
    <property type="entry name" value="AP_beta"/>
</dbReference>
<reference evidence="8 9" key="1">
    <citation type="submission" date="2019-07" db="EMBL/GenBank/DDBJ databases">
        <title>WGS assembly of Gossypium tomentosum.</title>
        <authorList>
            <person name="Chen Z.J."/>
            <person name="Sreedasyam A."/>
            <person name="Ando A."/>
            <person name="Song Q."/>
            <person name="De L."/>
            <person name="Hulse-Kemp A."/>
            <person name="Ding M."/>
            <person name="Ye W."/>
            <person name="Kirkbride R."/>
            <person name="Jenkins J."/>
            <person name="Plott C."/>
            <person name="Lovell J."/>
            <person name="Lin Y.-M."/>
            <person name="Vaughn R."/>
            <person name="Liu B."/>
            <person name="Li W."/>
            <person name="Simpson S."/>
            <person name="Scheffler B."/>
            <person name="Saski C."/>
            <person name="Grover C."/>
            <person name="Hu G."/>
            <person name="Conover J."/>
            <person name="Carlson J."/>
            <person name="Shu S."/>
            <person name="Boston L."/>
            <person name="Williams M."/>
            <person name="Peterson D."/>
            <person name="Mcgee K."/>
            <person name="Jones D."/>
            <person name="Wendel J."/>
            <person name="Stelly D."/>
            <person name="Grimwood J."/>
            <person name="Schmutz J."/>
        </authorList>
    </citation>
    <scope>NUCLEOTIDE SEQUENCE [LARGE SCALE GENOMIC DNA]</scope>
    <source>
        <strain evidence="8">7179.01</strain>
    </source>
</reference>
<feature type="domain" description="Clathrin/coatomer adaptor adaptin-like N-terminal" evidence="7">
    <location>
        <begin position="42"/>
        <end position="344"/>
    </location>
</feature>
<feature type="compositionally biased region" description="Low complexity" evidence="6">
    <location>
        <begin position="471"/>
        <end position="482"/>
    </location>
</feature>
<dbReference type="InterPro" id="IPR016024">
    <property type="entry name" value="ARM-type_fold"/>
</dbReference>
<dbReference type="GO" id="GO:0030117">
    <property type="term" value="C:membrane coat"/>
    <property type="evidence" value="ECO:0007669"/>
    <property type="project" value="InterPro"/>
</dbReference>
<gene>
    <name evidence="8" type="ORF">ES332_D04G075300v1</name>
</gene>
<evidence type="ECO:0000256" key="4">
    <source>
        <dbReference type="ARBA" id="ARBA00022927"/>
    </source>
</evidence>
<keyword evidence="3" id="KW-0813">Transport</keyword>
<comment type="similarity">
    <text evidence="2">Belongs to the adaptor complexes large subunit family.</text>
</comment>
<keyword evidence="4" id="KW-0653">Protein transport</keyword>
<evidence type="ECO:0000256" key="1">
    <source>
        <dbReference type="ARBA" id="ARBA00004308"/>
    </source>
</evidence>
<dbReference type="InterPro" id="IPR011989">
    <property type="entry name" value="ARM-like"/>
</dbReference>
<dbReference type="GO" id="GO:0012505">
    <property type="term" value="C:endomembrane system"/>
    <property type="evidence" value="ECO:0007669"/>
    <property type="project" value="UniProtKB-SubCell"/>
</dbReference>
<feature type="region of interest" description="Disordered" evidence="6">
    <location>
        <begin position="509"/>
        <end position="534"/>
    </location>
</feature>
<feature type="compositionally biased region" description="Polar residues" evidence="6">
    <location>
        <begin position="458"/>
        <end position="470"/>
    </location>
</feature>
<feature type="compositionally biased region" description="Basic and acidic residues" evidence="6">
    <location>
        <begin position="447"/>
        <end position="457"/>
    </location>
</feature>
<dbReference type="PANTHER" id="PTHR11134">
    <property type="entry name" value="ADAPTOR COMPLEX SUBUNIT BETA FAMILY MEMBER"/>
    <property type="match status" value="1"/>
</dbReference>